<keyword evidence="1" id="KW-1133">Transmembrane helix</keyword>
<proteinExistence type="predicted"/>
<dbReference type="EMBL" id="MRBO01000021">
    <property type="protein sequence ID" value="KAB2587270.1"/>
    <property type="molecule type" value="Genomic_DNA"/>
</dbReference>
<organism evidence="2 3">
    <name type="scientific">Rhodococcus erythropolis</name>
    <name type="common">Arthrobacter picolinophilus</name>
    <dbReference type="NCBI Taxonomy" id="1833"/>
    <lineage>
        <taxon>Bacteria</taxon>
        <taxon>Bacillati</taxon>
        <taxon>Actinomycetota</taxon>
        <taxon>Actinomycetes</taxon>
        <taxon>Mycobacteriales</taxon>
        <taxon>Nocardiaceae</taxon>
        <taxon>Rhodococcus</taxon>
        <taxon>Rhodococcus erythropolis group</taxon>
    </lineage>
</organism>
<keyword evidence="1" id="KW-0472">Membrane</keyword>
<dbReference type="AlphaFoldDB" id="A0A5N5EE75"/>
<keyword evidence="1" id="KW-0812">Transmembrane</keyword>
<evidence type="ECO:0000256" key="1">
    <source>
        <dbReference type="SAM" id="Phobius"/>
    </source>
</evidence>
<feature type="transmembrane region" description="Helical" evidence="1">
    <location>
        <begin position="12"/>
        <end position="33"/>
    </location>
</feature>
<protein>
    <submittedName>
        <fullName evidence="2">Uncharacterized protein</fullName>
    </submittedName>
</protein>
<accession>A0A5N5EE75</accession>
<evidence type="ECO:0000313" key="3">
    <source>
        <dbReference type="Proteomes" id="UP000325576"/>
    </source>
</evidence>
<dbReference type="Proteomes" id="UP000325576">
    <property type="component" value="Unassembled WGS sequence"/>
</dbReference>
<gene>
    <name evidence="2" type="ORF">BS297_00905</name>
</gene>
<sequence>MANANTGKTKWWSGIPTVVGIVLFVLLSLWLFASCASAISGSDEEPDTGNTYVVKYSESKCAQLRFDMLNDANSTWTKNNAAIEYDKYC</sequence>
<name>A0A5N5EE75_RHOER</name>
<comment type="caution">
    <text evidence="2">The sequence shown here is derived from an EMBL/GenBank/DDBJ whole genome shotgun (WGS) entry which is preliminary data.</text>
</comment>
<reference evidence="2 3" key="1">
    <citation type="journal article" date="2017" name="Poromechanics V (2013)">
        <title>Genomic Characterization of the Arsenic-Tolerant Actinobacterium, &lt;i&gt;Rhodococcus erythropolis&lt;/i&gt; S43.</title>
        <authorList>
            <person name="Retamal-Morales G."/>
            <person name="Mehnert M."/>
            <person name="Schwabe R."/>
            <person name="Tischler D."/>
            <person name="Schloemann M."/>
            <person name="Levican G.J."/>
        </authorList>
    </citation>
    <scope>NUCLEOTIDE SEQUENCE [LARGE SCALE GENOMIC DNA]</scope>
    <source>
        <strain evidence="2 3">S43</strain>
    </source>
</reference>
<evidence type="ECO:0000313" key="2">
    <source>
        <dbReference type="EMBL" id="KAB2587270.1"/>
    </source>
</evidence>